<feature type="binding site" evidence="12">
    <location>
        <position position="145"/>
    </location>
    <ligand>
        <name>NAD(+)</name>
        <dbReference type="ChEBI" id="CHEBI:57540"/>
    </ligand>
</feature>
<dbReference type="Pfam" id="PF03720">
    <property type="entry name" value="UDPG_MGDP_dh_C"/>
    <property type="match status" value="1"/>
</dbReference>
<feature type="binding site" evidence="12">
    <location>
        <position position="29"/>
    </location>
    <ligand>
        <name>NAD(+)</name>
        <dbReference type="ChEBI" id="CHEBI:57540"/>
    </ligand>
</feature>
<evidence type="ECO:0000256" key="11">
    <source>
        <dbReference type="PIRSR" id="PIRSR500134-2"/>
    </source>
</evidence>
<dbReference type="InterPro" id="IPR014026">
    <property type="entry name" value="UDP-Glc/GDP-Man_DH_dimer"/>
</dbReference>
<evidence type="ECO:0000259" key="13">
    <source>
        <dbReference type="SMART" id="SM00984"/>
    </source>
</evidence>
<reference evidence="14 15" key="1">
    <citation type="submission" date="2018-11" db="EMBL/GenBank/DDBJ databases">
        <title>Species Designations Belie Phenotypic and Genotypic Heterogeneity in Oral Streptococci.</title>
        <authorList>
            <person name="Velsko I."/>
        </authorList>
    </citation>
    <scope>NUCLEOTIDE SEQUENCE [LARGE SCALE GENOMIC DNA]</scope>
    <source>
        <strain evidence="14 15">KLC02</strain>
    </source>
</reference>
<evidence type="ECO:0000256" key="6">
    <source>
        <dbReference type="ARBA" id="ARBA00023002"/>
    </source>
</evidence>
<dbReference type="Proteomes" id="UP000267137">
    <property type="component" value="Unassembled WGS sequence"/>
</dbReference>
<feature type="binding site" evidence="11">
    <location>
        <position position="250"/>
    </location>
    <ligand>
        <name>substrate</name>
    </ligand>
</feature>
<evidence type="ECO:0000256" key="8">
    <source>
        <dbReference type="ARBA" id="ARBA00047473"/>
    </source>
</evidence>
<dbReference type="PANTHER" id="PTHR43750">
    <property type="entry name" value="UDP-GLUCOSE 6-DEHYDROGENASE TUAD"/>
    <property type="match status" value="1"/>
</dbReference>
<accession>A0AAE8KCM8</accession>
<dbReference type="PANTHER" id="PTHR43750:SF2">
    <property type="entry name" value="UDP-GLUCOSE 6-DEHYDROGENASE"/>
    <property type="match status" value="1"/>
</dbReference>
<evidence type="ECO:0000256" key="7">
    <source>
        <dbReference type="ARBA" id="ARBA00023027"/>
    </source>
</evidence>
<dbReference type="SUPFAM" id="SSF48179">
    <property type="entry name" value="6-phosphogluconate dehydrogenase C-terminal domain-like"/>
    <property type="match status" value="1"/>
</dbReference>
<dbReference type="GO" id="GO:0003979">
    <property type="term" value="F:UDP-glucose 6-dehydrogenase activity"/>
    <property type="evidence" value="ECO:0007669"/>
    <property type="project" value="UniProtKB-EC"/>
</dbReference>
<dbReference type="PIRSF" id="PIRSF500134">
    <property type="entry name" value="UDPglc_DH_bac"/>
    <property type="match status" value="1"/>
</dbReference>
<comment type="catalytic activity">
    <reaction evidence="8 9">
        <text>UDP-alpha-D-glucose + 2 NAD(+) + H2O = UDP-alpha-D-glucuronate + 2 NADH + 3 H(+)</text>
        <dbReference type="Rhea" id="RHEA:23596"/>
        <dbReference type="ChEBI" id="CHEBI:15377"/>
        <dbReference type="ChEBI" id="CHEBI:15378"/>
        <dbReference type="ChEBI" id="CHEBI:57540"/>
        <dbReference type="ChEBI" id="CHEBI:57945"/>
        <dbReference type="ChEBI" id="CHEBI:58052"/>
        <dbReference type="ChEBI" id="CHEBI:58885"/>
        <dbReference type="EC" id="1.1.1.22"/>
    </reaction>
</comment>
<dbReference type="SUPFAM" id="SSF52413">
    <property type="entry name" value="UDP-glucose/GDP-mannose dehydrogenase C-terminal domain"/>
    <property type="match status" value="1"/>
</dbReference>
<keyword evidence="7 9" id="KW-0520">NAD</keyword>
<feature type="binding site" evidence="12">
    <location>
        <position position="83"/>
    </location>
    <ligand>
        <name>NAD(+)</name>
        <dbReference type="ChEBI" id="CHEBI:57540"/>
    </ligand>
</feature>
<dbReference type="SMART" id="SM00984">
    <property type="entry name" value="UDPG_MGDP_dh_C"/>
    <property type="match status" value="1"/>
</dbReference>
<evidence type="ECO:0000256" key="3">
    <source>
        <dbReference type="ARBA" id="ARBA00012954"/>
    </source>
</evidence>
<dbReference type="InterPro" id="IPR001732">
    <property type="entry name" value="UDP-Glc/GDP-Man_DH_N"/>
</dbReference>
<dbReference type="InterPro" id="IPR036291">
    <property type="entry name" value="NAD(P)-bd_dom_sf"/>
</dbReference>
<dbReference type="Pfam" id="PF00984">
    <property type="entry name" value="UDPG_MGDP_dh"/>
    <property type="match status" value="1"/>
</dbReference>
<comment type="caution">
    <text evidence="14">The sequence shown here is derived from an EMBL/GenBank/DDBJ whole genome shotgun (WGS) entry which is preliminary data.</text>
</comment>
<dbReference type="SUPFAM" id="SSF51735">
    <property type="entry name" value="NAD(P)-binding Rossmann-fold domains"/>
    <property type="match status" value="1"/>
</dbReference>
<dbReference type="InterPro" id="IPR014027">
    <property type="entry name" value="UDP-Glc/GDP-Man_DH_C"/>
</dbReference>
<dbReference type="InterPro" id="IPR036220">
    <property type="entry name" value="UDP-Glc/GDP-Man_DH_C_sf"/>
</dbReference>
<feature type="binding site" evidence="11">
    <location>
        <begin position="242"/>
        <end position="246"/>
    </location>
    <ligand>
        <name>substrate</name>
    </ligand>
</feature>
<dbReference type="Gene3D" id="1.10.1040.10">
    <property type="entry name" value="N-(1-d-carboxylethyl)-l-norvaline Dehydrogenase, domain 2"/>
    <property type="match status" value="1"/>
</dbReference>
<keyword evidence="5" id="KW-0972">Capsule biogenesis/degradation</keyword>
<protein>
    <recommendedName>
        <fullName evidence="4 9">UDP-glucose 6-dehydrogenase</fullName>
        <ecNumber evidence="3 9">1.1.1.22</ecNumber>
    </recommendedName>
</protein>
<feature type="binding site" evidence="12">
    <location>
        <position position="314"/>
    </location>
    <ligand>
        <name>NAD(+)</name>
        <dbReference type="ChEBI" id="CHEBI:57540"/>
    </ligand>
</feature>
<feature type="binding site" evidence="11">
    <location>
        <position position="307"/>
    </location>
    <ligand>
        <name>substrate</name>
    </ligand>
</feature>
<evidence type="ECO:0000256" key="2">
    <source>
        <dbReference type="ARBA" id="ARBA00006601"/>
    </source>
</evidence>
<feature type="binding site" evidence="11">
    <location>
        <position position="197"/>
    </location>
    <ligand>
        <name>substrate</name>
    </ligand>
</feature>
<dbReference type="Pfam" id="PF03721">
    <property type="entry name" value="UDPG_MGDP_dh_N"/>
    <property type="match status" value="1"/>
</dbReference>
<dbReference type="InterPro" id="IPR028357">
    <property type="entry name" value="UDPglc_DH_bac"/>
</dbReference>
<comment type="similarity">
    <text evidence="2 9">Belongs to the UDP-glucose/GDP-mannose dehydrogenase family.</text>
</comment>
<evidence type="ECO:0000256" key="12">
    <source>
        <dbReference type="PIRSR" id="PIRSR500134-3"/>
    </source>
</evidence>
<evidence type="ECO:0000313" key="14">
    <source>
        <dbReference type="EMBL" id="RSJ24163.1"/>
    </source>
</evidence>
<feature type="binding site" evidence="12">
    <location>
        <position position="256"/>
    </location>
    <ligand>
        <name>NAD(+)</name>
        <dbReference type="ChEBI" id="CHEBI:57540"/>
    </ligand>
</feature>
<sequence length="390" mass="43925">MKISVIGLGYVGLSLALLLAKDNEVVGMDIDEKRISKVKTYGFRIFQQGDVSLYKYDTINFRASLMDHNVLAESECIIVTTSTDCIENECRLNTSSVEEVVHLCNKLNPDALIVIKSTVPIGFTDFLREKYKTGNIIFSPEFLREGKELYDNIFPSRIIVGDNDSSKKWFADLLLEISENKDIPIMHTNSCEAESIKLFSNCFLAMRIAFFNELDSFSDSYSLDSKTIIEGIGMDERIGNIYNNPSFGYGGYCLPKDTKQLQTQFRNIPAALIPSITSSNELRQEYILKKILSKNSTNIGIYRLAMKSGSDNSRSAAILPIISKLIEHGKKVVVYETETSKQLVESLGAKLQTDLEDFKSHSDIIIANRYDDSLADVLDKLFSRDLFHTN</sequence>
<dbReference type="EMBL" id="RJOO01000001">
    <property type="protein sequence ID" value="RSJ24163.1"/>
    <property type="molecule type" value="Genomic_DNA"/>
</dbReference>
<comment type="pathway">
    <text evidence="1">Nucleotide-sugar biosynthesis; UDP-alpha-D-glucuronate biosynthesis; UDP-alpha-D-glucuronate from UDP-alpha-D-glucose: step 1/1.</text>
</comment>
<dbReference type="Gene3D" id="3.40.50.720">
    <property type="entry name" value="NAD(P)-binding Rossmann-like Domain"/>
    <property type="match status" value="2"/>
</dbReference>
<evidence type="ECO:0000256" key="9">
    <source>
        <dbReference type="PIRNR" id="PIRNR000124"/>
    </source>
</evidence>
<dbReference type="NCBIfam" id="TIGR03026">
    <property type="entry name" value="NDP-sugDHase"/>
    <property type="match status" value="1"/>
</dbReference>
<feature type="binding site" evidence="12">
    <location>
        <position position="34"/>
    </location>
    <ligand>
        <name>NAD(+)</name>
        <dbReference type="ChEBI" id="CHEBI:57540"/>
    </ligand>
</feature>
<dbReference type="EC" id="1.1.1.22" evidence="3 9"/>
<evidence type="ECO:0000313" key="15">
    <source>
        <dbReference type="Proteomes" id="UP000267137"/>
    </source>
</evidence>
<dbReference type="GO" id="GO:0051287">
    <property type="term" value="F:NAD binding"/>
    <property type="evidence" value="ECO:0007669"/>
    <property type="project" value="InterPro"/>
</dbReference>
<proteinExistence type="inferred from homology"/>
<organism evidence="14 15">
    <name type="scientific">Streptococcus intermedius</name>
    <dbReference type="NCBI Taxonomy" id="1338"/>
    <lineage>
        <taxon>Bacteria</taxon>
        <taxon>Bacillati</taxon>
        <taxon>Bacillota</taxon>
        <taxon>Bacilli</taxon>
        <taxon>Lactobacillales</taxon>
        <taxon>Streptococcaceae</taxon>
        <taxon>Streptococcus</taxon>
        <taxon>Streptococcus anginosus group</taxon>
    </lineage>
</organism>
<feature type="active site" description="Nucleophile" evidence="10">
    <location>
        <position position="253"/>
    </location>
</feature>
<dbReference type="InterPro" id="IPR013328">
    <property type="entry name" value="6PGD_dom2"/>
</dbReference>
<gene>
    <name evidence="14" type="primary">ugd</name>
    <name evidence="14" type="ORF">D8827_00060</name>
</gene>
<keyword evidence="6 9" id="KW-0560">Oxidoreductase</keyword>
<dbReference type="GO" id="GO:0000271">
    <property type="term" value="P:polysaccharide biosynthetic process"/>
    <property type="evidence" value="ECO:0007669"/>
    <property type="project" value="InterPro"/>
</dbReference>
<evidence type="ECO:0000256" key="10">
    <source>
        <dbReference type="PIRSR" id="PIRSR500134-1"/>
    </source>
</evidence>
<dbReference type="AlphaFoldDB" id="A0AAE8KCM8"/>
<name>A0AAE8KCM8_STRIT</name>
<dbReference type="InterPro" id="IPR008927">
    <property type="entry name" value="6-PGluconate_DH-like_C_sf"/>
</dbReference>
<dbReference type="RefSeq" id="WP_102570041.1">
    <property type="nucleotide sequence ID" value="NZ_PNRP01000002.1"/>
</dbReference>
<feature type="domain" description="UDP-glucose/GDP-mannose dehydrogenase C-terminal" evidence="13">
    <location>
        <begin position="300"/>
        <end position="389"/>
    </location>
</feature>
<feature type="binding site" evidence="11">
    <location>
        <begin position="142"/>
        <end position="145"/>
    </location>
    <ligand>
        <name>substrate</name>
    </ligand>
</feature>
<dbReference type="InterPro" id="IPR017476">
    <property type="entry name" value="UDP-Glc/GDP-Man"/>
</dbReference>
<evidence type="ECO:0000256" key="1">
    <source>
        <dbReference type="ARBA" id="ARBA00004701"/>
    </source>
</evidence>
<feature type="binding site" evidence="11">
    <location>
        <position position="306"/>
    </location>
    <ligand>
        <name>substrate</name>
    </ligand>
</feature>
<dbReference type="PIRSF" id="PIRSF000124">
    <property type="entry name" value="UDPglc_GDPman_dh"/>
    <property type="match status" value="1"/>
</dbReference>
<evidence type="ECO:0000256" key="4">
    <source>
        <dbReference type="ARBA" id="ARBA00015132"/>
    </source>
</evidence>
<evidence type="ECO:0000256" key="5">
    <source>
        <dbReference type="ARBA" id="ARBA00022903"/>
    </source>
</evidence>
<feature type="binding site" evidence="12">
    <location>
        <position position="118"/>
    </location>
    <ligand>
        <name>NAD(+)</name>
        <dbReference type="ChEBI" id="CHEBI:57540"/>
    </ligand>
</feature>